<dbReference type="AlphaFoldDB" id="A0A6G0XZB6"/>
<dbReference type="PROSITE" id="PS50235">
    <property type="entry name" value="USP_3"/>
    <property type="match status" value="1"/>
</dbReference>
<sequence>MYVISYIIIYLSTVDTNSIQVKLQKISQLINIQNVNYELRGIVSFSGSMSNVGHYKAVCRRLNDNWETYDDLTIKSIPVKSNVLVECEYILYTI</sequence>
<feature type="domain" description="USP" evidence="1">
    <location>
        <begin position="1"/>
        <end position="94"/>
    </location>
</feature>
<evidence type="ECO:0000313" key="3">
    <source>
        <dbReference type="Proteomes" id="UP000478052"/>
    </source>
</evidence>
<dbReference type="InterPro" id="IPR001394">
    <property type="entry name" value="Peptidase_C19_UCH"/>
</dbReference>
<keyword evidence="3" id="KW-1185">Reference proteome</keyword>
<evidence type="ECO:0000259" key="1">
    <source>
        <dbReference type="PROSITE" id="PS50235"/>
    </source>
</evidence>
<protein>
    <submittedName>
        <fullName evidence="2">USP domain-containing protein</fullName>
    </submittedName>
</protein>
<gene>
    <name evidence="2" type="ORF">FWK35_00019334</name>
</gene>
<comment type="caution">
    <text evidence="2">The sequence shown here is derived from an EMBL/GenBank/DDBJ whole genome shotgun (WGS) entry which is preliminary data.</text>
</comment>
<accession>A0A6G0XZB6</accession>
<organism evidence="2 3">
    <name type="scientific">Aphis craccivora</name>
    <name type="common">Cowpea aphid</name>
    <dbReference type="NCBI Taxonomy" id="307492"/>
    <lineage>
        <taxon>Eukaryota</taxon>
        <taxon>Metazoa</taxon>
        <taxon>Ecdysozoa</taxon>
        <taxon>Arthropoda</taxon>
        <taxon>Hexapoda</taxon>
        <taxon>Insecta</taxon>
        <taxon>Pterygota</taxon>
        <taxon>Neoptera</taxon>
        <taxon>Paraneoptera</taxon>
        <taxon>Hemiptera</taxon>
        <taxon>Sternorrhyncha</taxon>
        <taxon>Aphidomorpha</taxon>
        <taxon>Aphidoidea</taxon>
        <taxon>Aphididae</taxon>
        <taxon>Aphidini</taxon>
        <taxon>Aphis</taxon>
        <taxon>Aphis</taxon>
    </lineage>
</organism>
<reference evidence="2 3" key="1">
    <citation type="submission" date="2019-08" db="EMBL/GenBank/DDBJ databases">
        <title>Whole genome of Aphis craccivora.</title>
        <authorList>
            <person name="Voronova N.V."/>
            <person name="Shulinski R.S."/>
            <person name="Bandarenka Y.V."/>
            <person name="Zhorov D.G."/>
            <person name="Warner D."/>
        </authorList>
    </citation>
    <scope>NUCLEOTIDE SEQUENCE [LARGE SCALE GENOMIC DNA]</scope>
    <source>
        <strain evidence="2">180601</strain>
        <tissue evidence="2">Whole Body</tissue>
    </source>
</reference>
<dbReference type="InterPro" id="IPR028889">
    <property type="entry name" value="USP"/>
</dbReference>
<dbReference type="Pfam" id="PF00443">
    <property type="entry name" value="UCH"/>
    <property type="match status" value="1"/>
</dbReference>
<dbReference type="SUPFAM" id="SSF54001">
    <property type="entry name" value="Cysteine proteinases"/>
    <property type="match status" value="1"/>
</dbReference>
<dbReference type="Proteomes" id="UP000478052">
    <property type="component" value="Unassembled WGS sequence"/>
</dbReference>
<dbReference type="Gene3D" id="3.90.70.10">
    <property type="entry name" value="Cysteine proteinases"/>
    <property type="match status" value="1"/>
</dbReference>
<dbReference type="GO" id="GO:0016579">
    <property type="term" value="P:protein deubiquitination"/>
    <property type="evidence" value="ECO:0007669"/>
    <property type="project" value="InterPro"/>
</dbReference>
<proteinExistence type="predicted"/>
<evidence type="ECO:0000313" key="2">
    <source>
        <dbReference type="EMBL" id="KAF0746310.1"/>
    </source>
</evidence>
<dbReference type="OrthoDB" id="10055366at2759"/>
<dbReference type="EMBL" id="VUJU01007265">
    <property type="protein sequence ID" value="KAF0746310.1"/>
    <property type="molecule type" value="Genomic_DNA"/>
</dbReference>
<dbReference type="GO" id="GO:0004843">
    <property type="term" value="F:cysteine-type deubiquitinase activity"/>
    <property type="evidence" value="ECO:0007669"/>
    <property type="project" value="InterPro"/>
</dbReference>
<dbReference type="InterPro" id="IPR038765">
    <property type="entry name" value="Papain-like_cys_pep_sf"/>
</dbReference>
<name>A0A6G0XZB6_APHCR</name>